<dbReference type="OrthoDB" id="48317at2759"/>
<dbReference type="InterPro" id="IPR013154">
    <property type="entry name" value="ADH-like_N"/>
</dbReference>
<dbReference type="SUPFAM" id="SSF51735">
    <property type="entry name" value="NAD(P)-binding Rossmann-fold domains"/>
    <property type="match status" value="1"/>
</dbReference>
<evidence type="ECO:0000313" key="5">
    <source>
        <dbReference type="Proteomes" id="UP001150942"/>
    </source>
</evidence>
<evidence type="ECO:0000256" key="2">
    <source>
        <dbReference type="ARBA" id="ARBA00023002"/>
    </source>
</evidence>
<dbReference type="PANTHER" id="PTHR45348">
    <property type="entry name" value="HYPOTHETICAL OXIDOREDUCTASE (EUROFUNG)"/>
    <property type="match status" value="1"/>
</dbReference>
<dbReference type="InterPro" id="IPR020843">
    <property type="entry name" value="ER"/>
</dbReference>
<proteinExistence type="inferred from homology"/>
<feature type="domain" description="Enoyl reductase (ER)" evidence="3">
    <location>
        <begin position="13"/>
        <end position="339"/>
    </location>
</feature>
<dbReference type="Gene3D" id="3.40.50.720">
    <property type="entry name" value="NAD(P)-binding Rossmann-like Domain"/>
    <property type="match status" value="1"/>
</dbReference>
<organism evidence="4 5">
    <name type="scientific">Penicillium cf. viridicatum</name>
    <dbReference type="NCBI Taxonomy" id="2972119"/>
    <lineage>
        <taxon>Eukaryota</taxon>
        <taxon>Fungi</taxon>
        <taxon>Dikarya</taxon>
        <taxon>Ascomycota</taxon>
        <taxon>Pezizomycotina</taxon>
        <taxon>Eurotiomycetes</taxon>
        <taxon>Eurotiomycetidae</taxon>
        <taxon>Eurotiales</taxon>
        <taxon>Aspergillaceae</taxon>
        <taxon>Penicillium</taxon>
    </lineage>
</organism>
<dbReference type="EMBL" id="JAPQKQ010000001">
    <property type="protein sequence ID" value="KAJ5214780.1"/>
    <property type="molecule type" value="Genomic_DNA"/>
</dbReference>
<sequence length="341" mass="36738">MSENQAAWILSSKANPLVVGVAPKPTPEPGQVVIRSQVIALNPVEWKVQDLDFFHTKYPFILGADVGGIVEEVGEGVTHLQKGQRVIGYCMGLGVNDPRFGAYQRYPLVYETLVSPVPDNMSLTQAVVLPLAITTASVSLYHPEHLNFPLPQRNPVDNGKTVLIWGGASSVGSAAIQLAVASGFKVVSTASRHNHNTVRALGASIVLDYKSPTIVSDAVEVLKNCDLAGCYDAISEPETLEPLGAILDHLGPKKVCLVVPPAGPVSRNMEWSISLAFEIMNEKGKPVGDYIWHKYIPEAMADGRLQPKPDGLVISRGLETIQDGLNRLKKGVSSQKLIVEV</sequence>
<dbReference type="Proteomes" id="UP001150942">
    <property type="component" value="Unassembled WGS sequence"/>
</dbReference>
<gene>
    <name evidence="4" type="ORF">N7449_001949</name>
</gene>
<evidence type="ECO:0000256" key="1">
    <source>
        <dbReference type="ARBA" id="ARBA00008072"/>
    </source>
</evidence>
<evidence type="ECO:0000313" key="4">
    <source>
        <dbReference type="EMBL" id="KAJ5214780.1"/>
    </source>
</evidence>
<protein>
    <recommendedName>
        <fullName evidence="3">Enoyl reductase (ER) domain-containing protein</fullName>
    </recommendedName>
</protein>
<dbReference type="InterPro" id="IPR036291">
    <property type="entry name" value="NAD(P)-bd_dom_sf"/>
</dbReference>
<accession>A0A9W9N7P1</accession>
<dbReference type="InterPro" id="IPR047122">
    <property type="entry name" value="Trans-enoyl_RdTase-like"/>
</dbReference>
<reference evidence="4" key="2">
    <citation type="journal article" date="2023" name="IMA Fungus">
        <title>Comparative genomic study of the Penicillium genus elucidates a diverse pangenome and 15 lateral gene transfer events.</title>
        <authorList>
            <person name="Petersen C."/>
            <person name="Sorensen T."/>
            <person name="Nielsen M.R."/>
            <person name="Sondergaard T.E."/>
            <person name="Sorensen J.L."/>
            <person name="Fitzpatrick D.A."/>
            <person name="Frisvad J.C."/>
            <person name="Nielsen K.L."/>
        </authorList>
    </citation>
    <scope>NUCLEOTIDE SEQUENCE</scope>
    <source>
        <strain evidence="4">IBT 20477</strain>
    </source>
</reference>
<dbReference type="SUPFAM" id="SSF50129">
    <property type="entry name" value="GroES-like"/>
    <property type="match status" value="1"/>
</dbReference>
<dbReference type="PANTHER" id="PTHR45348:SF2">
    <property type="entry name" value="ZINC-TYPE ALCOHOL DEHYDROGENASE-LIKE PROTEIN C2E1P3.01"/>
    <property type="match status" value="1"/>
</dbReference>
<evidence type="ECO:0000259" key="3">
    <source>
        <dbReference type="SMART" id="SM00829"/>
    </source>
</evidence>
<reference evidence="4" key="1">
    <citation type="submission" date="2022-11" db="EMBL/GenBank/DDBJ databases">
        <authorList>
            <person name="Petersen C."/>
        </authorList>
    </citation>
    <scope>NUCLEOTIDE SEQUENCE</scope>
    <source>
        <strain evidence="4">IBT 20477</strain>
    </source>
</reference>
<dbReference type="Gene3D" id="3.90.180.10">
    <property type="entry name" value="Medium-chain alcohol dehydrogenases, catalytic domain"/>
    <property type="match status" value="1"/>
</dbReference>
<dbReference type="CDD" id="cd08249">
    <property type="entry name" value="enoyl_reductase_like"/>
    <property type="match status" value="1"/>
</dbReference>
<keyword evidence="2" id="KW-0560">Oxidoreductase</keyword>
<comment type="similarity">
    <text evidence="1">Belongs to the zinc-containing alcohol dehydrogenase family.</text>
</comment>
<comment type="caution">
    <text evidence="4">The sequence shown here is derived from an EMBL/GenBank/DDBJ whole genome shotgun (WGS) entry which is preliminary data.</text>
</comment>
<dbReference type="Pfam" id="PF08240">
    <property type="entry name" value="ADH_N"/>
    <property type="match status" value="1"/>
</dbReference>
<dbReference type="GO" id="GO:0016651">
    <property type="term" value="F:oxidoreductase activity, acting on NAD(P)H"/>
    <property type="evidence" value="ECO:0007669"/>
    <property type="project" value="InterPro"/>
</dbReference>
<dbReference type="AlphaFoldDB" id="A0A9W9N7P1"/>
<dbReference type="SMART" id="SM00829">
    <property type="entry name" value="PKS_ER"/>
    <property type="match status" value="1"/>
</dbReference>
<dbReference type="InterPro" id="IPR011032">
    <property type="entry name" value="GroES-like_sf"/>
</dbReference>
<keyword evidence="5" id="KW-1185">Reference proteome</keyword>
<name>A0A9W9N7P1_9EURO</name>